<dbReference type="InterPro" id="IPR050814">
    <property type="entry name" value="Myo-inositol_Transporter"/>
</dbReference>
<sequence>MPRDNAAENAPALGRGTPTTHGDTANETQGLLQDSRSSSEHAYPEHVHESTPVLFVWALTATAALSGLLFGYDTGVISSALVSIRSSLGHPLTTLDKSLITSITSFAALLASPLAGLCADAFGRKPVILLSDVLFIAGALLQAFAPSVSTLIAGRAIVGLGIGAASALTPLYIAETAPAHWRGRLITVSTLLITSGQVVAYVIGWALADMGSGWRWMVGLGALPAVLQVVGLIRMPETPRWLVKADRPEQALEVLKRIYGGDEDMARELVKGMEREIEEEGGKDGVGWMRKLRMVLRDLWTVPVNRKALTVACMLQGSQQLCGFNSLMYFSATIFAMTGFKSPSGTAILIAGCNFIFTLIAFSAIDRIGRRRILLISIPWMSTGLLVSAFAFTQVKLLPNSVQAHQNSDAAAPPWASALLVSSLLVFVAAYALGLGNVPWQQSELFGLRVRAIGSALATATNWACNALVGITFLPMMELISPAGAMAVYASVCGVVWVACWLIYPERMGVGLEDVGQSDHADYR</sequence>
<name>A0A6A6UMS9_9PEZI</name>
<feature type="transmembrane region" description="Helical" evidence="10">
    <location>
        <begin position="346"/>
        <end position="365"/>
    </location>
</feature>
<feature type="transmembrane region" description="Helical" evidence="10">
    <location>
        <begin position="126"/>
        <end position="145"/>
    </location>
</feature>
<organism evidence="12 13">
    <name type="scientific">Microthyrium microscopicum</name>
    <dbReference type="NCBI Taxonomy" id="703497"/>
    <lineage>
        <taxon>Eukaryota</taxon>
        <taxon>Fungi</taxon>
        <taxon>Dikarya</taxon>
        <taxon>Ascomycota</taxon>
        <taxon>Pezizomycotina</taxon>
        <taxon>Dothideomycetes</taxon>
        <taxon>Dothideomycetes incertae sedis</taxon>
        <taxon>Microthyriales</taxon>
        <taxon>Microthyriaceae</taxon>
        <taxon>Microthyrium</taxon>
    </lineage>
</organism>
<dbReference type="PRINTS" id="PR00171">
    <property type="entry name" value="SUGRTRNSPORT"/>
</dbReference>
<keyword evidence="4 10" id="KW-0812">Transmembrane</keyword>
<dbReference type="OrthoDB" id="6339427at2759"/>
<feature type="domain" description="Major facilitator superfamily (MFS) profile" evidence="11">
    <location>
        <begin position="59"/>
        <end position="508"/>
    </location>
</feature>
<keyword evidence="6 10" id="KW-0472">Membrane</keyword>
<feature type="transmembrane region" description="Helical" evidence="10">
    <location>
        <begin position="214"/>
        <end position="233"/>
    </location>
</feature>
<keyword evidence="13" id="KW-1185">Reference proteome</keyword>
<evidence type="ECO:0000256" key="7">
    <source>
        <dbReference type="ARBA" id="ARBA00049119"/>
    </source>
</evidence>
<dbReference type="NCBIfam" id="TIGR00879">
    <property type="entry name" value="SP"/>
    <property type="match status" value="1"/>
</dbReference>
<dbReference type="PROSITE" id="PS00216">
    <property type="entry name" value="SUGAR_TRANSPORT_1"/>
    <property type="match status" value="1"/>
</dbReference>
<feature type="transmembrane region" description="Helical" evidence="10">
    <location>
        <begin position="372"/>
        <end position="395"/>
    </location>
</feature>
<dbReference type="Pfam" id="PF00083">
    <property type="entry name" value="Sugar_tr"/>
    <property type="match status" value="1"/>
</dbReference>
<feature type="transmembrane region" description="Helical" evidence="10">
    <location>
        <begin position="99"/>
        <end position="119"/>
    </location>
</feature>
<comment type="similarity">
    <text evidence="2 8">Belongs to the major facilitator superfamily. Sugar transporter (TC 2.A.1.1) family.</text>
</comment>
<reference evidence="12" key="1">
    <citation type="journal article" date="2020" name="Stud. Mycol.">
        <title>101 Dothideomycetes genomes: a test case for predicting lifestyles and emergence of pathogens.</title>
        <authorList>
            <person name="Haridas S."/>
            <person name="Albert R."/>
            <person name="Binder M."/>
            <person name="Bloem J."/>
            <person name="Labutti K."/>
            <person name="Salamov A."/>
            <person name="Andreopoulos B."/>
            <person name="Baker S."/>
            <person name="Barry K."/>
            <person name="Bills G."/>
            <person name="Bluhm B."/>
            <person name="Cannon C."/>
            <person name="Castanera R."/>
            <person name="Culley D."/>
            <person name="Daum C."/>
            <person name="Ezra D."/>
            <person name="Gonzalez J."/>
            <person name="Henrissat B."/>
            <person name="Kuo A."/>
            <person name="Liang C."/>
            <person name="Lipzen A."/>
            <person name="Lutzoni F."/>
            <person name="Magnuson J."/>
            <person name="Mondo S."/>
            <person name="Nolan M."/>
            <person name="Ohm R."/>
            <person name="Pangilinan J."/>
            <person name="Park H.-J."/>
            <person name="Ramirez L."/>
            <person name="Alfaro M."/>
            <person name="Sun H."/>
            <person name="Tritt A."/>
            <person name="Yoshinaga Y."/>
            <person name="Zwiers L.-H."/>
            <person name="Turgeon B."/>
            <person name="Goodwin S."/>
            <person name="Spatafora J."/>
            <person name="Crous P."/>
            <person name="Grigoriev I."/>
        </authorList>
    </citation>
    <scope>NUCLEOTIDE SEQUENCE</scope>
    <source>
        <strain evidence="12">CBS 115976</strain>
    </source>
</reference>
<dbReference type="Gene3D" id="1.20.1250.20">
    <property type="entry name" value="MFS general substrate transporter like domains"/>
    <property type="match status" value="1"/>
</dbReference>
<feature type="transmembrane region" description="Helical" evidence="10">
    <location>
        <begin position="53"/>
        <end position="72"/>
    </location>
</feature>
<keyword evidence="3 8" id="KW-0813">Transport</keyword>
<protein>
    <submittedName>
        <fullName evidence="12">Putative MFS myo-inositol transporter</fullName>
    </submittedName>
</protein>
<evidence type="ECO:0000256" key="9">
    <source>
        <dbReference type="SAM" id="MobiDB-lite"/>
    </source>
</evidence>
<feature type="region of interest" description="Disordered" evidence="9">
    <location>
        <begin position="1"/>
        <end position="43"/>
    </location>
</feature>
<feature type="transmembrane region" description="Helical" evidence="10">
    <location>
        <begin position="151"/>
        <end position="173"/>
    </location>
</feature>
<feature type="transmembrane region" description="Helical" evidence="10">
    <location>
        <begin position="321"/>
        <end position="340"/>
    </location>
</feature>
<feature type="transmembrane region" description="Helical" evidence="10">
    <location>
        <begin position="486"/>
        <end position="504"/>
    </location>
</feature>
<evidence type="ECO:0000313" key="12">
    <source>
        <dbReference type="EMBL" id="KAF2672763.1"/>
    </source>
</evidence>
<evidence type="ECO:0000313" key="13">
    <source>
        <dbReference type="Proteomes" id="UP000799302"/>
    </source>
</evidence>
<dbReference type="SUPFAM" id="SSF103473">
    <property type="entry name" value="MFS general substrate transporter"/>
    <property type="match status" value="1"/>
</dbReference>
<dbReference type="InterPro" id="IPR005828">
    <property type="entry name" value="MFS_sugar_transport-like"/>
</dbReference>
<feature type="transmembrane region" description="Helical" evidence="10">
    <location>
        <begin position="415"/>
        <end position="440"/>
    </location>
</feature>
<dbReference type="InterPro" id="IPR036259">
    <property type="entry name" value="MFS_trans_sf"/>
</dbReference>
<accession>A0A6A6UMS9</accession>
<dbReference type="Proteomes" id="UP000799302">
    <property type="component" value="Unassembled WGS sequence"/>
</dbReference>
<dbReference type="GO" id="GO:0005366">
    <property type="term" value="F:myo-inositol:proton symporter activity"/>
    <property type="evidence" value="ECO:0007669"/>
    <property type="project" value="TreeGrafter"/>
</dbReference>
<feature type="compositionally biased region" description="Polar residues" evidence="9">
    <location>
        <begin position="17"/>
        <end position="36"/>
    </location>
</feature>
<comment type="subcellular location">
    <subcellularLocation>
        <location evidence="1">Membrane</location>
        <topology evidence="1">Multi-pass membrane protein</topology>
    </subcellularLocation>
</comment>
<dbReference type="InterPro" id="IPR020846">
    <property type="entry name" value="MFS_dom"/>
</dbReference>
<dbReference type="GO" id="GO:0016020">
    <property type="term" value="C:membrane"/>
    <property type="evidence" value="ECO:0007669"/>
    <property type="project" value="UniProtKB-SubCell"/>
</dbReference>
<dbReference type="PANTHER" id="PTHR48020">
    <property type="entry name" value="PROTON MYO-INOSITOL COTRANSPORTER"/>
    <property type="match status" value="1"/>
</dbReference>
<keyword evidence="5 10" id="KW-1133">Transmembrane helix</keyword>
<gene>
    <name evidence="12" type="ORF">BT63DRAFT_475368</name>
</gene>
<dbReference type="FunFam" id="1.20.1250.20:FF:000073">
    <property type="entry name" value="MFS myo-inositol transporter, putative"/>
    <property type="match status" value="1"/>
</dbReference>
<proteinExistence type="inferred from homology"/>
<evidence type="ECO:0000256" key="1">
    <source>
        <dbReference type="ARBA" id="ARBA00004141"/>
    </source>
</evidence>
<dbReference type="PROSITE" id="PS50850">
    <property type="entry name" value="MFS"/>
    <property type="match status" value="1"/>
</dbReference>
<evidence type="ECO:0000256" key="2">
    <source>
        <dbReference type="ARBA" id="ARBA00010992"/>
    </source>
</evidence>
<dbReference type="AlphaFoldDB" id="A0A6A6UMS9"/>
<dbReference type="InterPro" id="IPR003663">
    <property type="entry name" value="Sugar/inositol_transpt"/>
</dbReference>
<dbReference type="PROSITE" id="PS00217">
    <property type="entry name" value="SUGAR_TRANSPORT_2"/>
    <property type="match status" value="1"/>
</dbReference>
<evidence type="ECO:0000256" key="4">
    <source>
        <dbReference type="ARBA" id="ARBA00022692"/>
    </source>
</evidence>
<dbReference type="GO" id="GO:1904679">
    <property type="term" value="P:myo-inositol import across plasma membrane"/>
    <property type="evidence" value="ECO:0007669"/>
    <property type="project" value="TreeGrafter"/>
</dbReference>
<evidence type="ECO:0000259" key="11">
    <source>
        <dbReference type="PROSITE" id="PS50850"/>
    </source>
</evidence>
<feature type="transmembrane region" description="Helical" evidence="10">
    <location>
        <begin position="452"/>
        <end position="474"/>
    </location>
</feature>
<evidence type="ECO:0000256" key="6">
    <source>
        <dbReference type="ARBA" id="ARBA00023136"/>
    </source>
</evidence>
<comment type="catalytic activity">
    <reaction evidence="7">
        <text>myo-inositol(out) + H(+)(out) = myo-inositol(in) + H(+)(in)</text>
        <dbReference type="Rhea" id="RHEA:60364"/>
        <dbReference type="ChEBI" id="CHEBI:15378"/>
        <dbReference type="ChEBI" id="CHEBI:17268"/>
    </reaction>
</comment>
<evidence type="ECO:0000256" key="3">
    <source>
        <dbReference type="ARBA" id="ARBA00022448"/>
    </source>
</evidence>
<feature type="transmembrane region" description="Helical" evidence="10">
    <location>
        <begin position="185"/>
        <end position="208"/>
    </location>
</feature>
<evidence type="ECO:0000256" key="5">
    <source>
        <dbReference type="ARBA" id="ARBA00022989"/>
    </source>
</evidence>
<dbReference type="PANTHER" id="PTHR48020:SF12">
    <property type="entry name" value="PROTON MYO-INOSITOL COTRANSPORTER"/>
    <property type="match status" value="1"/>
</dbReference>
<dbReference type="InterPro" id="IPR005829">
    <property type="entry name" value="Sugar_transporter_CS"/>
</dbReference>
<dbReference type="EMBL" id="MU004231">
    <property type="protein sequence ID" value="KAF2672763.1"/>
    <property type="molecule type" value="Genomic_DNA"/>
</dbReference>
<evidence type="ECO:0000256" key="10">
    <source>
        <dbReference type="SAM" id="Phobius"/>
    </source>
</evidence>
<evidence type="ECO:0000256" key="8">
    <source>
        <dbReference type="RuleBase" id="RU003346"/>
    </source>
</evidence>